<evidence type="ECO:0000256" key="2">
    <source>
        <dbReference type="ARBA" id="ARBA00023125"/>
    </source>
</evidence>
<name>A0A1H4FQQ2_9BACI</name>
<feature type="domain" description="HTH gntR-type" evidence="4">
    <location>
        <begin position="8"/>
        <end position="76"/>
    </location>
</feature>
<dbReference type="AlphaFoldDB" id="A0A1H4FQQ2"/>
<dbReference type="Gene3D" id="3.40.1410.10">
    <property type="entry name" value="Chorismate lyase-like"/>
    <property type="match status" value="1"/>
</dbReference>
<dbReference type="InterPro" id="IPR036390">
    <property type="entry name" value="WH_DNA-bd_sf"/>
</dbReference>
<keyword evidence="3" id="KW-0804">Transcription</keyword>
<dbReference type="PRINTS" id="PR00035">
    <property type="entry name" value="HTHGNTR"/>
</dbReference>
<dbReference type="SUPFAM" id="SSF64288">
    <property type="entry name" value="Chorismate lyase-like"/>
    <property type="match status" value="1"/>
</dbReference>
<keyword evidence="2" id="KW-0238">DNA-binding</keyword>
<evidence type="ECO:0000256" key="3">
    <source>
        <dbReference type="ARBA" id="ARBA00023163"/>
    </source>
</evidence>
<dbReference type="InterPro" id="IPR050679">
    <property type="entry name" value="Bact_HTH_transcr_reg"/>
</dbReference>
<dbReference type="PANTHER" id="PTHR44846">
    <property type="entry name" value="MANNOSYL-D-GLYCERATE TRANSPORT/METABOLISM SYSTEM REPRESSOR MNGR-RELATED"/>
    <property type="match status" value="1"/>
</dbReference>
<dbReference type="SUPFAM" id="SSF46785">
    <property type="entry name" value="Winged helix' DNA-binding domain"/>
    <property type="match status" value="1"/>
</dbReference>
<dbReference type="SMART" id="SM00866">
    <property type="entry name" value="UTRA"/>
    <property type="match status" value="1"/>
</dbReference>
<keyword evidence="1" id="KW-0805">Transcription regulation</keyword>
<organism evidence="5 6">
    <name type="scientific">Thalassobacillus cyri</name>
    <dbReference type="NCBI Taxonomy" id="571932"/>
    <lineage>
        <taxon>Bacteria</taxon>
        <taxon>Bacillati</taxon>
        <taxon>Bacillota</taxon>
        <taxon>Bacilli</taxon>
        <taxon>Bacillales</taxon>
        <taxon>Bacillaceae</taxon>
        <taxon>Thalassobacillus</taxon>
    </lineage>
</organism>
<evidence type="ECO:0000259" key="4">
    <source>
        <dbReference type="PROSITE" id="PS50949"/>
    </source>
</evidence>
<reference evidence="5 6" key="1">
    <citation type="submission" date="2016-10" db="EMBL/GenBank/DDBJ databases">
        <authorList>
            <person name="de Groot N.N."/>
        </authorList>
    </citation>
    <scope>NUCLEOTIDE SEQUENCE [LARGE SCALE GENOMIC DNA]</scope>
    <source>
        <strain evidence="5 6">CCM7597</strain>
    </source>
</reference>
<dbReference type="Proteomes" id="UP000198584">
    <property type="component" value="Unassembled WGS sequence"/>
</dbReference>
<dbReference type="InterPro" id="IPR028978">
    <property type="entry name" value="Chorismate_lyase_/UTRA_dom_sf"/>
</dbReference>
<accession>A0A1H4FQQ2</accession>
<sequence>MLNKQSPLPMYYQIEEDIRQRIAKQEFFPGEAIPSERSLTETYDVSRMTVRQAVNNLVQEGLLYREKGKGTFIAETKMEQPLTGLTSFTEDMKRRGLKPGNNLLSFDVKEAGSKLAAKLQIEAGERVFEVKRVRLADEVPMALETTFIPYALMPGLTQAHIQQSFYAYVESELGLTIGRAEQAIEASLADEAEADALAIPLHAALLGIERLTFTTDNTPFELVQSAYRADRYKFLAEIKRN</sequence>
<dbReference type="FunFam" id="1.10.10.10:FF:000079">
    <property type="entry name" value="GntR family transcriptional regulator"/>
    <property type="match status" value="1"/>
</dbReference>
<dbReference type="GO" id="GO:0003677">
    <property type="term" value="F:DNA binding"/>
    <property type="evidence" value="ECO:0007669"/>
    <property type="project" value="UniProtKB-KW"/>
</dbReference>
<dbReference type="Pfam" id="PF00392">
    <property type="entry name" value="GntR"/>
    <property type="match status" value="1"/>
</dbReference>
<keyword evidence="6" id="KW-1185">Reference proteome</keyword>
<dbReference type="GO" id="GO:0045892">
    <property type="term" value="P:negative regulation of DNA-templated transcription"/>
    <property type="evidence" value="ECO:0007669"/>
    <property type="project" value="TreeGrafter"/>
</dbReference>
<gene>
    <name evidence="5" type="ORF">SAMN05421743_11276</name>
</gene>
<dbReference type="RefSeq" id="WP_093045667.1">
    <property type="nucleotide sequence ID" value="NZ_FNQR01000012.1"/>
</dbReference>
<proteinExistence type="predicted"/>
<dbReference type="InterPro" id="IPR011663">
    <property type="entry name" value="UTRA"/>
</dbReference>
<dbReference type="CDD" id="cd07377">
    <property type="entry name" value="WHTH_GntR"/>
    <property type="match status" value="1"/>
</dbReference>
<dbReference type="InterPro" id="IPR036388">
    <property type="entry name" value="WH-like_DNA-bd_sf"/>
</dbReference>
<dbReference type="Gene3D" id="1.10.10.10">
    <property type="entry name" value="Winged helix-like DNA-binding domain superfamily/Winged helix DNA-binding domain"/>
    <property type="match status" value="1"/>
</dbReference>
<dbReference type="InterPro" id="IPR000524">
    <property type="entry name" value="Tscrpt_reg_HTH_GntR"/>
</dbReference>
<protein>
    <submittedName>
        <fullName evidence="5">GntR family transcriptional regulator</fullName>
    </submittedName>
</protein>
<evidence type="ECO:0000313" key="6">
    <source>
        <dbReference type="Proteomes" id="UP000198584"/>
    </source>
</evidence>
<dbReference type="OrthoDB" id="9815017at2"/>
<dbReference type="STRING" id="571932.SAMN05421743_11276"/>
<evidence type="ECO:0000313" key="5">
    <source>
        <dbReference type="EMBL" id="SEA99703.1"/>
    </source>
</evidence>
<dbReference type="GO" id="GO:0003700">
    <property type="term" value="F:DNA-binding transcription factor activity"/>
    <property type="evidence" value="ECO:0007669"/>
    <property type="project" value="InterPro"/>
</dbReference>
<dbReference type="Pfam" id="PF07702">
    <property type="entry name" value="UTRA"/>
    <property type="match status" value="1"/>
</dbReference>
<dbReference type="PROSITE" id="PS50949">
    <property type="entry name" value="HTH_GNTR"/>
    <property type="match status" value="1"/>
</dbReference>
<dbReference type="EMBL" id="FNQR01000012">
    <property type="protein sequence ID" value="SEA99703.1"/>
    <property type="molecule type" value="Genomic_DNA"/>
</dbReference>
<evidence type="ECO:0000256" key="1">
    <source>
        <dbReference type="ARBA" id="ARBA00023015"/>
    </source>
</evidence>
<dbReference type="SMART" id="SM00345">
    <property type="entry name" value="HTH_GNTR"/>
    <property type="match status" value="1"/>
</dbReference>
<dbReference type="PANTHER" id="PTHR44846:SF1">
    <property type="entry name" value="MANNOSYL-D-GLYCERATE TRANSPORT_METABOLISM SYSTEM REPRESSOR MNGR-RELATED"/>
    <property type="match status" value="1"/>
</dbReference>